<feature type="transmembrane region" description="Helical" evidence="1">
    <location>
        <begin position="51"/>
        <end position="69"/>
    </location>
</feature>
<protein>
    <recommendedName>
        <fullName evidence="1">Apolipoprotein N-acyltransferase</fullName>
        <shortName evidence="1">ALP N-acyltransferase</shortName>
        <ecNumber evidence="1">2.3.1.269</ecNumber>
    </recommendedName>
</protein>
<dbReference type="NCBIfam" id="TIGR00546">
    <property type="entry name" value="lnt"/>
    <property type="match status" value="1"/>
</dbReference>
<dbReference type="PANTHER" id="PTHR38686:SF1">
    <property type="entry name" value="APOLIPOPROTEIN N-ACYLTRANSFERASE"/>
    <property type="match status" value="1"/>
</dbReference>
<feature type="domain" description="CN hydrolase" evidence="2">
    <location>
        <begin position="206"/>
        <end position="460"/>
    </location>
</feature>
<comment type="function">
    <text evidence="1">Catalyzes the phospholipid dependent N-acylation of the N-terminal cysteine of apolipoprotein, the last step in lipoprotein maturation.</text>
</comment>
<dbReference type="GO" id="GO:0042158">
    <property type="term" value="P:lipoprotein biosynthetic process"/>
    <property type="evidence" value="ECO:0007669"/>
    <property type="project" value="UniProtKB-UniRule"/>
</dbReference>
<dbReference type="InterPro" id="IPR003010">
    <property type="entry name" value="C-N_Hydrolase"/>
</dbReference>
<evidence type="ECO:0000313" key="4">
    <source>
        <dbReference type="Proteomes" id="UP000683575"/>
    </source>
</evidence>
<evidence type="ECO:0000256" key="1">
    <source>
        <dbReference type="HAMAP-Rule" id="MF_01148"/>
    </source>
</evidence>
<keyword evidence="1" id="KW-0012">Acyltransferase</keyword>
<keyword evidence="1" id="KW-1133">Transmembrane helix</keyword>
<gene>
    <name evidence="1 3" type="primary">lnt</name>
    <name evidence="3" type="ORF">KRR39_08665</name>
</gene>
<evidence type="ECO:0000259" key="2">
    <source>
        <dbReference type="PROSITE" id="PS50263"/>
    </source>
</evidence>
<organism evidence="3 4">
    <name type="scientific">Nocardioides panacis</name>
    <dbReference type="NCBI Taxonomy" id="2849501"/>
    <lineage>
        <taxon>Bacteria</taxon>
        <taxon>Bacillati</taxon>
        <taxon>Actinomycetota</taxon>
        <taxon>Actinomycetes</taxon>
        <taxon>Propionibacteriales</taxon>
        <taxon>Nocardioidaceae</taxon>
        <taxon>Nocardioides</taxon>
    </lineage>
</organism>
<sequence length="511" mass="53885">MRLLARSVLAALAGVAAALAFEPYHWVLLLPLAVAATTLLAARAPRPRSGFWVGFVFGTAFMLVLLPWLQVIGVYAWIPLAVLEGLFYGLAGLATRVVVRLPWWPLWAATAWVAVEALRSVVPFGGFPWGRLSFAVEDTPVAAAFAYVGAPGTTFLVALLGTTLAWAVLHGRRAPVRAAAAVVAAGVLACVASLLPWQPPADAPRATVAAVQGNVPGEGLDAFSERRAVLDNHVDATFGLAARVDAGTAPRPDLVVWPENSSDIDPYADPSAAAAIGGAARAVGAPLLMGAVVGDRVDQGWFNRAIVWSADGTPGRYYDKTHPVPFGEYIPLRSVLAPRVPALNQIPNDMVRGTRPGVLGVGPATVGVLMCFEVAYDGLLHSLVDDGANVVVVPTNNATYTGTGQIEQQFAMSRLRAIETGRWVVVASTNGISGIVAPDGHVVERAPSRQRAVLEHQVGLVSARTPAVVLGPWPELLLSGLAAVTVLLGLLVGYRRRPRHSHDHDHGGTHR</sequence>
<dbReference type="RefSeq" id="WP_216941634.1">
    <property type="nucleotide sequence ID" value="NZ_CP077062.1"/>
</dbReference>
<feature type="transmembrane region" description="Helical" evidence="1">
    <location>
        <begin position="144"/>
        <end position="169"/>
    </location>
</feature>
<keyword evidence="1" id="KW-1003">Cell membrane</keyword>
<comment type="catalytic activity">
    <reaction evidence="1">
        <text>N-terminal S-1,2-diacyl-sn-glyceryl-L-cysteinyl-[lipoprotein] + a glycerophospholipid = N-acyl-S-1,2-diacyl-sn-glyceryl-L-cysteinyl-[lipoprotein] + a 2-acyl-sn-glycero-3-phospholipid + H(+)</text>
        <dbReference type="Rhea" id="RHEA:48228"/>
        <dbReference type="Rhea" id="RHEA-COMP:14681"/>
        <dbReference type="Rhea" id="RHEA-COMP:14684"/>
        <dbReference type="ChEBI" id="CHEBI:15378"/>
        <dbReference type="ChEBI" id="CHEBI:136912"/>
        <dbReference type="ChEBI" id="CHEBI:140656"/>
        <dbReference type="ChEBI" id="CHEBI:140657"/>
        <dbReference type="ChEBI" id="CHEBI:140660"/>
        <dbReference type="EC" id="2.3.1.269"/>
    </reaction>
</comment>
<keyword evidence="4" id="KW-1185">Reference proteome</keyword>
<dbReference type="PANTHER" id="PTHR38686">
    <property type="entry name" value="APOLIPOPROTEIN N-ACYLTRANSFERASE"/>
    <property type="match status" value="1"/>
</dbReference>
<comment type="similarity">
    <text evidence="1">Belongs to the CN hydrolase family. Apolipoprotein N-acyltransferase subfamily.</text>
</comment>
<dbReference type="GO" id="GO:0016410">
    <property type="term" value="F:N-acyltransferase activity"/>
    <property type="evidence" value="ECO:0007669"/>
    <property type="project" value="UniProtKB-UniRule"/>
</dbReference>
<dbReference type="CDD" id="cd07571">
    <property type="entry name" value="ALP_N-acyl_transferase"/>
    <property type="match status" value="1"/>
</dbReference>
<dbReference type="Proteomes" id="UP000683575">
    <property type="component" value="Chromosome"/>
</dbReference>
<dbReference type="EMBL" id="CP077062">
    <property type="protein sequence ID" value="QWZ09788.1"/>
    <property type="molecule type" value="Genomic_DNA"/>
</dbReference>
<reference evidence="3" key="1">
    <citation type="submission" date="2021-06" db="EMBL/GenBank/DDBJ databases">
        <title>Complete genome sequence of Nocardioides sp. G188.</title>
        <authorList>
            <person name="Im W.-T."/>
        </authorList>
    </citation>
    <scope>NUCLEOTIDE SEQUENCE</scope>
    <source>
        <strain evidence="3">G188</strain>
    </source>
</reference>
<keyword evidence="1" id="KW-0808">Transferase</keyword>
<dbReference type="InterPro" id="IPR004563">
    <property type="entry name" value="Apolipo_AcylTrfase"/>
</dbReference>
<evidence type="ECO:0000313" key="3">
    <source>
        <dbReference type="EMBL" id="QWZ09788.1"/>
    </source>
</evidence>
<dbReference type="GO" id="GO:0005886">
    <property type="term" value="C:plasma membrane"/>
    <property type="evidence" value="ECO:0007669"/>
    <property type="project" value="UniProtKB-SubCell"/>
</dbReference>
<feature type="transmembrane region" description="Helical" evidence="1">
    <location>
        <begin position="75"/>
        <end position="94"/>
    </location>
</feature>
<comment type="subcellular location">
    <subcellularLocation>
        <location evidence="1">Cell membrane</location>
        <topology evidence="1">Multi-pass membrane protein</topology>
    </subcellularLocation>
</comment>
<name>A0A975Y1R7_9ACTN</name>
<comment type="pathway">
    <text evidence="1">Protein modification; lipoprotein biosynthesis (N-acyl transfer).</text>
</comment>
<proteinExistence type="inferred from homology"/>
<dbReference type="Pfam" id="PF20154">
    <property type="entry name" value="LNT_N"/>
    <property type="match status" value="1"/>
</dbReference>
<dbReference type="Pfam" id="PF00795">
    <property type="entry name" value="CN_hydrolase"/>
    <property type="match status" value="1"/>
</dbReference>
<dbReference type="EC" id="2.3.1.269" evidence="1"/>
<feature type="transmembrane region" description="Helical" evidence="1">
    <location>
        <begin position="176"/>
        <end position="197"/>
    </location>
</feature>
<accession>A0A975Y1R7</accession>
<dbReference type="InterPro" id="IPR045378">
    <property type="entry name" value="LNT_N"/>
</dbReference>
<dbReference type="PROSITE" id="PS50263">
    <property type="entry name" value="CN_HYDROLASE"/>
    <property type="match status" value="1"/>
</dbReference>
<keyword evidence="1" id="KW-0472">Membrane</keyword>
<keyword evidence="1" id="KW-0812">Transmembrane</keyword>
<feature type="transmembrane region" description="Helical" evidence="1">
    <location>
        <begin position="106"/>
        <end position="124"/>
    </location>
</feature>
<dbReference type="KEGG" id="nps:KRR39_08665"/>
<dbReference type="AlphaFoldDB" id="A0A975Y1R7"/>
<feature type="transmembrane region" description="Helical" evidence="1">
    <location>
        <begin position="476"/>
        <end position="494"/>
    </location>
</feature>
<dbReference type="HAMAP" id="MF_01148">
    <property type="entry name" value="Lnt"/>
    <property type="match status" value="1"/>
</dbReference>